<evidence type="ECO:0000313" key="3">
    <source>
        <dbReference type="Proteomes" id="UP000054144"/>
    </source>
</evidence>
<dbReference type="AlphaFoldDB" id="A0A0D7A646"/>
<evidence type="ECO:0000313" key="2">
    <source>
        <dbReference type="EMBL" id="KIY45829.1"/>
    </source>
</evidence>
<protein>
    <recommendedName>
        <fullName evidence="1">CcmS related domain-containing protein</fullName>
    </recommendedName>
</protein>
<feature type="domain" description="CcmS related" evidence="1">
    <location>
        <begin position="96"/>
        <end position="219"/>
    </location>
</feature>
<keyword evidence="3" id="KW-1185">Reference proteome</keyword>
<name>A0A0D7A646_9AGAR</name>
<proteinExistence type="predicted"/>
<dbReference type="EMBL" id="KN882045">
    <property type="protein sequence ID" value="KIY45829.1"/>
    <property type="molecule type" value="Genomic_DNA"/>
</dbReference>
<reference evidence="2 3" key="1">
    <citation type="journal article" date="2015" name="Fungal Genet. Biol.">
        <title>Evolution of novel wood decay mechanisms in Agaricales revealed by the genome sequences of Fistulina hepatica and Cylindrobasidium torrendii.</title>
        <authorList>
            <person name="Floudas D."/>
            <person name="Held B.W."/>
            <person name="Riley R."/>
            <person name="Nagy L.G."/>
            <person name="Koehler G."/>
            <person name="Ransdell A.S."/>
            <person name="Younus H."/>
            <person name="Chow J."/>
            <person name="Chiniquy J."/>
            <person name="Lipzen A."/>
            <person name="Tritt A."/>
            <person name="Sun H."/>
            <person name="Haridas S."/>
            <person name="LaButti K."/>
            <person name="Ohm R.A."/>
            <person name="Kues U."/>
            <person name="Blanchette R.A."/>
            <person name="Grigoriev I.V."/>
            <person name="Minto R.E."/>
            <person name="Hibbett D.S."/>
        </authorList>
    </citation>
    <scope>NUCLEOTIDE SEQUENCE [LARGE SCALE GENOMIC DNA]</scope>
    <source>
        <strain evidence="2 3">ATCC 64428</strain>
    </source>
</reference>
<organism evidence="2 3">
    <name type="scientific">Fistulina hepatica ATCC 64428</name>
    <dbReference type="NCBI Taxonomy" id="1128425"/>
    <lineage>
        <taxon>Eukaryota</taxon>
        <taxon>Fungi</taxon>
        <taxon>Dikarya</taxon>
        <taxon>Basidiomycota</taxon>
        <taxon>Agaricomycotina</taxon>
        <taxon>Agaricomycetes</taxon>
        <taxon>Agaricomycetidae</taxon>
        <taxon>Agaricales</taxon>
        <taxon>Fistulinaceae</taxon>
        <taxon>Fistulina</taxon>
    </lineage>
</organism>
<dbReference type="OrthoDB" id="3171339at2759"/>
<accession>A0A0D7A646</accession>
<evidence type="ECO:0000259" key="1">
    <source>
        <dbReference type="Pfam" id="PF26617"/>
    </source>
</evidence>
<dbReference type="InterPro" id="IPR058258">
    <property type="entry name" value="CcmS-like"/>
</dbReference>
<dbReference type="Pfam" id="PF26617">
    <property type="entry name" value="CcmS-like"/>
    <property type="match status" value="1"/>
</dbReference>
<gene>
    <name evidence="2" type="ORF">FISHEDRAFT_48251</name>
</gene>
<dbReference type="Proteomes" id="UP000054144">
    <property type="component" value="Unassembled WGS sequence"/>
</dbReference>
<sequence length="260" mass="30094">MAARLPSTIVEEESIGGQLNDQRRVHFSPAKGFAGLQGYDRQSKTMSHATWGMNNTPFQQPNNPPRTSNFTDTSHFVESNGLGLRPAMNALFPAGYGQRKAKDRIFWVFPPENDRRVSLLLRWINDMNQAIGVYGLQKFLQSRERGALVTNANYRKPGHETEPAWDWLTFDQLQTSRDKTFQELVACYDPAEIVVVFVYLPSESGRSVAMWRRKIPVPAHVRQTHQRQIDEVKHHLRRFEEYVVHVDEYVYMFCLILGRN</sequence>